<evidence type="ECO:0000313" key="3">
    <source>
        <dbReference type="Proteomes" id="UP000190774"/>
    </source>
</evidence>
<evidence type="ECO:0000313" key="2">
    <source>
        <dbReference type="EMBL" id="SKA76096.1"/>
    </source>
</evidence>
<dbReference type="OrthoDB" id="370397at2"/>
<dbReference type="RefSeq" id="WP_139372974.1">
    <property type="nucleotide sequence ID" value="NZ_FUYE01000001.1"/>
</dbReference>
<name>A0A1T4WFI1_9BACT</name>
<dbReference type="SUPFAM" id="SSF52091">
    <property type="entry name" value="SpoIIaa-like"/>
    <property type="match status" value="1"/>
</dbReference>
<sequence>MIAPSTILVGRIGKVFWLRVEGRGTFQNSVQVKKALQAVMDHGTNDLVVDLERCPMMDSTFLGTLTGAALSVREKQQGSFSVLNANPRNLQLLCDLGLDHIMTVDTTGESWPEERELACAQLATCGEKGASCKMEQTQHVLVAHKVLADMSDTNQGRFRDVIHFLEKELEDQPELATS</sequence>
<protein>
    <submittedName>
        <fullName evidence="2">Anti-anti-sigma factor</fullName>
    </submittedName>
</protein>
<organism evidence="2 3">
    <name type="scientific">Prosthecobacter debontii</name>
    <dbReference type="NCBI Taxonomy" id="48467"/>
    <lineage>
        <taxon>Bacteria</taxon>
        <taxon>Pseudomonadati</taxon>
        <taxon>Verrucomicrobiota</taxon>
        <taxon>Verrucomicrobiia</taxon>
        <taxon>Verrucomicrobiales</taxon>
        <taxon>Verrucomicrobiaceae</taxon>
        <taxon>Prosthecobacter</taxon>
    </lineage>
</organism>
<dbReference type="CDD" id="cd07043">
    <property type="entry name" value="STAS_anti-anti-sigma_factors"/>
    <property type="match status" value="1"/>
</dbReference>
<keyword evidence="3" id="KW-1185">Reference proteome</keyword>
<feature type="domain" description="STAS" evidence="1">
    <location>
        <begin position="5"/>
        <end position="98"/>
    </location>
</feature>
<dbReference type="AlphaFoldDB" id="A0A1T4WFI1"/>
<dbReference type="EMBL" id="FUYE01000001">
    <property type="protein sequence ID" value="SKA76096.1"/>
    <property type="molecule type" value="Genomic_DNA"/>
</dbReference>
<proteinExistence type="predicted"/>
<dbReference type="Pfam" id="PF01740">
    <property type="entry name" value="STAS"/>
    <property type="match status" value="1"/>
</dbReference>
<reference evidence="3" key="1">
    <citation type="submission" date="2017-02" db="EMBL/GenBank/DDBJ databases">
        <authorList>
            <person name="Varghese N."/>
            <person name="Submissions S."/>
        </authorList>
    </citation>
    <scope>NUCLEOTIDE SEQUENCE [LARGE SCALE GENOMIC DNA]</scope>
    <source>
        <strain evidence="3">ATCC 700200</strain>
    </source>
</reference>
<accession>A0A1T4WFI1</accession>
<dbReference type="Proteomes" id="UP000190774">
    <property type="component" value="Unassembled WGS sequence"/>
</dbReference>
<dbReference type="STRING" id="48467.SAMN02745166_00122"/>
<evidence type="ECO:0000259" key="1">
    <source>
        <dbReference type="PROSITE" id="PS50801"/>
    </source>
</evidence>
<dbReference type="Gene3D" id="3.30.750.24">
    <property type="entry name" value="STAS domain"/>
    <property type="match status" value="1"/>
</dbReference>
<gene>
    <name evidence="2" type="ORF">SAMN02745166_00122</name>
</gene>
<dbReference type="InterPro" id="IPR036513">
    <property type="entry name" value="STAS_dom_sf"/>
</dbReference>
<dbReference type="PROSITE" id="PS50801">
    <property type="entry name" value="STAS"/>
    <property type="match status" value="1"/>
</dbReference>
<dbReference type="InterPro" id="IPR002645">
    <property type="entry name" value="STAS_dom"/>
</dbReference>